<feature type="transmembrane region" description="Helical" evidence="7">
    <location>
        <begin position="216"/>
        <end position="234"/>
    </location>
</feature>
<feature type="compositionally biased region" description="Low complexity" evidence="6">
    <location>
        <begin position="307"/>
        <end position="327"/>
    </location>
</feature>
<comment type="similarity">
    <text evidence="2">Belongs to the EamA transporter family.</text>
</comment>
<feature type="transmembrane region" description="Helical" evidence="7">
    <location>
        <begin position="127"/>
        <end position="145"/>
    </location>
</feature>
<organism evidence="9 10">
    <name type="scientific">Azohydromonas lata</name>
    <dbReference type="NCBI Taxonomy" id="45677"/>
    <lineage>
        <taxon>Bacteria</taxon>
        <taxon>Pseudomonadati</taxon>
        <taxon>Pseudomonadota</taxon>
        <taxon>Betaproteobacteria</taxon>
        <taxon>Burkholderiales</taxon>
        <taxon>Sphaerotilaceae</taxon>
        <taxon>Azohydromonas</taxon>
    </lineage>
</organism>
<dbReference type="InterPro" id="IPR037185">
    <property type="entry name" value="EmrE-like"/>
</dbReference>
<feature type="transmembrane region" description="Helical" evidence="7">
    <location>
        <begin position="271"/>
        <end position="288"/>
    </location>
</feature>
<keyword evidence="3 7" id="KW-0812">Transmembrane</keyword>
<keyword evidence="5 7" id="KW-0472">Membrane</keyword>
<feature type="region of interest" description="Disordered" evidence="6">
    <location>
        <begin position="307"/>
        <end position="334"/>
    </location>
</feature>
<evidence type="ECO:0000259" key="8">
    <source>
        <dbReference type="Pfam" id="PF00892"/>
    </source>
</evidence>
<evidence type="ECO:0000256" key="6">
    <source>
        <dbReference type="SAM" id="MobiDB-lite"/>
    </source>
</evidence>
<dbReference type="SUPFAM" id="SSF103481">
    <property type="entry name" value="Multidrug resistance efflux transporter EmrE"/>
    <property type="match status" value="2"/>
</dbReference>
<evidence type="ECO:0000256" key="5">
    <source>
        <dbReference type="ARBA" id="ARBA00023136"/>
    </source>
</evidence>
<evidence type="ECO:0000313" key="9">
    <source>
        <dbReference type="EMBL" id="MDZ5458557.1"/>
    </source>
</evidence>
<dbReference type="Pfam" id="PF00892">
    <property type="entry name" value="EamA"/>
    <property type="match status" value="2"/>
</dbReference>
<feature type="transmembrane region" description="Helical" evidence="7">
    <location>
        <begin position="95"/>
        <end position="115"/>
    </location>
</feature>
<dbReference type="RefSeq" id="WP_084267822.1">
    <property type="nucleotide sequence ID" value="NZ_JAXOJX010000031.1"/>
</dbReference>
<keyword evidence="4 7" id="KW-1133">Transmembrane helix</keyword>
<evidence type="ECO:0000256" key="4">
    <source>
        <dbReference type="ARBA" id="ARBA00022989"/>
    </source>
</evidence>
<protein>
    <submittedName>
        <fullName evidence="9">DMT family transporter</fullName>
    </submittedName>
</protein>
<evidence type="ECO:0000256" key="2">
    <source>
        <dbReference type="ARBA" id="ARBA00007362"/>
    </source>
</evidence>
<feature type="transmembrane region" description="Helical" evidence="7">
    <location>
        <begin position="185"/>
        <end position="204"/>
    </location>
</feature>
<dbReference type="InterPro" id="IPR000620">
    <property type="entry name" value="EamA_dom"/>
</dbReference>
<evidence type="ECO:0000256" key="1">
    <source>
        <dbReference type="ARBA" id="ARBA00004141"/>
    </source>
</evidence>
<reference evidence="9 10" key="1">
    <citation type="submission" date="2023-11" db="EMBL/GenBank/DDBJ databases">
        <title>Draft genome of Azohydromonas lata strain H1 (DSM1123), a polyhydroxyalkanoate producer.</title>
        <authorList>
            <person name="Traversa D."/>
            <person name="D'Addabbo P."/>
            <person name="Pazzani C."/>
            <person name="Manzari C."/>
            <person name="Chiara M."/>
            <person name="Scrascia M."/>
        </authorList>
    </citation>
    <scope>NUCLEOTIDE SEQUENCE [LARGE SCALE GENOMIC DNA]</scope>
    <source>
        <strain evidence="9 10">H1</strain>
    </source>
</reference>
<sequence>MNTHPKTGVVLVLSAAALWGTTGTAQSFAGGGLSPLWFGALRLLVAALFFALCFALRRGPRPAAPGTPLPRLALLGAGLSMAAYNLSFFGGVREAGVAVGTAIALGSGPVWAGVLQSLLTRQVPAPGWWLGTALAVGGGVLMTLAGGSAAAVSPAGVALCLLAGLSYAVYTLASQRLLRAAPPAAVTLYAFGAAAALALPAAWWQSGAPAPHPADVAAVLYVGVAATGVAYLLYSHALRHIATAPAVTLALAEPVVAFLLAVAVVGERPSAYAVLGLLLVVAGVLAVVRNELLGASRRARQGQATAAAAAPADAASSRDAADAGLRAPRVHPSP</sequence>
<keyword evidence="10" id="KW-1185">Reference proteome</keyword>
<dbReference type="InterPro" id="IPR050638">
    <property type="entry name" value="AA-Vitamin_Transporters"/>
</dbReference>
<dbReference type="EMBL" id="JAXOJX010000031">
    <property type="protein sequence ID" value="MDZ5458557.1"/>
    <property type="molecule type" value="Genomic_DNA"/>
</dbReference>
<evidence type="ECO:0000256" key="7">
    <source>
        <dbReference type="SAM" id="Phobius"/>
    </source>
</evidence>
<feature type="domain" description="EamA" evidence="8">
    <location>
        <begin position="156"/>
        <end position="288"/>
    </location>
</feature>
<name>A0ABU5IHT9_9BURK</name>
<feature type="transmembrane region" description="Helical" evidence="7">
    <location>
        <begin position="37"/>
        <end position="57"/>
    </location>
</feature>
<proteinExistence type="inferred from homology"/>
<accession>A0ABU5IHT9</accession>
<dbReference type="PANTHER" id="PTHR32322:SF2">
    <property type="entry name" value="EAMA DOMAIN-CONTAINING PROTEIN"/>
    <property type="match status" value="1"/>
</dbReference>
<evidence type="ECO:0000313" key="10">
    <source>
        <dbReference type="Proteomes" id="UP001293718"/>
    </source>
</evidence>
<gene>
    <name evidence="9" type="ORF">SM757_18415</name>
</gene>
<evidence type="ECO:0000256" key="3">
    <source>
        <dbReference type="ARBA" id="ARBA00022692"/>
    </source>
</evidence>
<dbReference type="PANTHER" id="PTHR32322">
    <property type="entry name" value="INNER MEMBRANE TRANSPORTER"/>
    <property type="match status" value="1"/>
</dbReference>
<feature type="domain" description="EamA" evidence="8">
    <location>
        <begin position="7"/>
        <end position="143"/>
    </location>
</feature>
<feature type="transmembrane region" description="Helical" evidence="7">
    <location>
        <begin position="69"/>
        <end position="89"/>
    </location>
</feature>
<feature type="transmembrane region" description="Helical" evidence="7">
    <location>
        <begin position="246"/>
        <end position="265"/>
    </location>
</feature>
<comment type="caution">
    <text evidence="9">The sequence shown here is derived from an EMBL/GenBank/DDBJ whole genome shotgun (WGS) entry which is preliminary data.</text>
</comment>
<feature type="transmembrane region" description="Helical" evidence="7">
    <location>
        <begin position="151"/>
        <end position="173"/>
    </location>
</feature>
<dbReference type="Gene3D" id="1.10.3730.20">
    <property type="match status" value="1"/>
</dbReference>
<dbReference type="Proteomes" id="UP001293718">
    <property type="component" value="Unassembled WGS sequence"/>
</dbReference>
<comment type="subcellular location">
    <subcellularLocation>
        <location evidence="1">Membrane</location>
        <topology evidence="1">Multi-pass membrane protein</topology>
    </subcellularLocation>
</comment>